<proteinExistence type="predicted"/>
<dbReference type="InterPro" id="IPR023089">
    <property type="entry name" value="YozE_SAM-like"/>
</dbReference>
<evidence type="ECO:0000313" key="3">
    <source>
        <dbReference type="EMBL" id="UTH12825.1"/>
    </source>
</evidence>
<gene>
    <name evidence="2" type="ORF">ERX35_004370</name>
    <name evidence="3" type="ORF">KFV11_05930</name>
</gene>
<dbReference type="EMBL" id="CP073809">
    <property type="protein sequence ID" value="UTH12825.1"/>
    <property type="molecule type" value="Genomic_DNA"/>
</dbReference>
<dbReference type="InterPro" id="IPR036806">
    <property type="entry name" value="YozE_SAM-like_sf"/>
</dbReference>
<dbReference type="NCBIfam" id="NF010193">
    <property type="entry name" value="PRK13672.1"/>
    <property type="match status" value="1"/>
</dbReference>
<dbReference type="KEGG" id="mequ:KFV11_05930"/>
<protein>
    <submittedName>
        <fullName evidence="3">YozE family protein</fullName>
    </submittedName>
</protein>
<feature type="domain" description="YozE SAM-like" evidence="1">
    <location>
        <begin position="6"/>
        <end position="70"/>
    </location>
</feature>
<dbReference type="Proteomes" id="UP001057381">
    <property type="component" value="Chromosome"/>
</dbReference>
<dbReference type="EMBL" id="SCWC02000002">
    <property type="protein sequence ID" value="KAA1040231.1"/>
    <property type="molecule type" value="Genomic_DNA"/>
</dbReference>
<evidence type="ECO:0000313" key="4">
    <source>
        <dbReference type="Proteomes" id="UP000295735"/>
    </source>
</evidence>
<organism evidence="3 5">
    <name type="scientific">Macrococcus equipercicus</name>
    <dbReference type="NCBI Taxonomy" id="69967"/>
    <lineage>
        <taxon>Bacteria</taxon>
        <taxon>Bacillati</taxon>
        <taxon>Bacillota</taxon>
        <taxon>Bacilli</taxon>
        <taxon>Bacillales</taxon>
        <taxon>Staphylococcaceae</taxon>
        <taxon>Macrococcus</taxon>
    </lineage>
</organism>
<name>A0A9Q9BLN8_9STAP</name>
<dbReference type="OrthoDB" id="2242851at2"/>
<reference evidence="3" key="2">
    <citation type="submission" date="2021-04" db="EMBL/GenBank/DDBJ databases">
        <title>Complete Genome Sequences of Macrococcus spp. from dog and cattle.</title>
        <authorList>
            <person name="Schwendener S."/>
            <person name="Perreten V."/>
        </authorList>
    </citation>
    <scope>NUCLEOTIDE SEQUENCE</scope>
    <source>
        <strain evidence="3">Epi0143-OL</strain>
    </source>
</reference>
<dbReference type="AlphaFoldDB" id="A0A9Q9BLN8"/>
<dbReference type="Pfam" id="PF06855">
    <property type="entry name" value="YozE_SAM_like"/>
    <property type="match status" value="1"/>
</dbReference>
<evidence type="ECO:0000313" key="5">
    <source>
        <dbReference type="Proteomes" id="UP001057381"/>
    </source>
</evidence>
<dbReference type="SUPFAM" id="SSF140652">
    <property type="entry name" value="YozE-like"/>
    <property type="match status" value="1"/>
</dbReference>
<reference evidence="2 4" key="1">
    <citation type="submission" date="2019-09" db="EMBL/GenBank/DDBJ databases">
        <authorList>
            <person name="Mazhar S."/>
            <person name="Altermann E."/>
            <person name="Hill C."/>
            <person name="Mcauliffe O."/>
        </authorList>
    </citation>
    <scope>NUCLEOTIDE SEQUENCE [LARGE SCALE GENOMIC DNA]</scope>
    <source>
        <strain evidence="2 4">ATCC 51831</strain>
    </source>
</reference>
<evidence type="ECO:0000313" key="2">
    <source>
        <dbReference type="EMBL" id="KAA1040231.1"/>
    </source>
</evidence>
<dbReference type="Proteomes" id="UP000295735">
    <property type="component" value="Unassembled WGS sequence"/>
</dbReference>
<evidence type="ECO:0000259" key="1">
    <source>
        <dbReference type="Pfam" id="PF06855"/>
    </source>
</evidence>
<dbReference type="Gene3D" id="1.10.150.260">
    <property type="entry name" value="YozE SAM-like"/>
    <property type="match status" value="1"/>
</dbReference>
<accession>A0A9Q9BLN8</accession>
<keyword evidence="4" id="KW-1185">Reference proteome</keyword>
<dbReference type="RefSeq" id="WP_149458695.1">
    <property type="nucleotide sequence ID" value="NZ_CP073809.1"/>
</dbReference>
<sequence length="74" mass="8788">MSKSFSFYQYILTVRGAKGEAGVFADEAFDDLMFPKYETDYNLLSDYIENYGSADMRLSVFDELYDKYQEWLKF</sequence>